<proteinExistence type="predicted"/>
<evidence type="ECO:0000313" key="1">
    <source>
        <dbReference type="EMBL" id="KKM94565.1"/>
    </source>
</evidence>
<sequence>MSFPNIIHSSFTTQEHTANTVNRFHTLGQRMEYEDGRKFRYILAAGTTLVANQVQQGKVILAGDDNLGVDAVSAVGATSITFTSATSTAVDYYNGGWVGITVTPGLGYIYKIKSSPLLTGGAGDILTLEPDSPIVVALTSSSEISLTPLPWNGVIVMPITTLTGVIVGVTAAPVTNAQYGWVQSGGVCVCEGAGSEVVGDNAAAIRAAEGRLGVGANDINEVVGVYLTIAGGAGQGVLLDLRID</sequence>
<comment type="caution">
    <text evidence="1">The sequence shown here is derived from an EMBL/GenBank/DDBJ whole genome shotgun (WGS) entry which is preliminary data.</text>
</comment>
<accession>A0A0F9P0F5</accession>
<organism evidence="1">
    <name type="scientific">marine sediment metagenome</name>
    <dbReference type="NCBI Taxonomy" id="412755"/>
    <lineage>
        <taxon>unclassified sequences</taxon>
        <taxon>metagenomes</taxon>
        <taxon>ecological metagenomes</taxon>
    </lineage>
</organism>
<dbReference type="AlphaFoldDB" id="A0A0F9P0F5"/>
<name>A0A0F9P0F5_9ZZZZ</name>
<protein>
    <submittedName>
        <fullName evidence="1">Uncharacterized protein</fullName>
    </submittedName>
</protein>
<gene>
    <name evidence="1" type="ORF">LCGC14_1197070</name>
</gene>
<reference evidence="1" key="1">
    <citation type="journal article" date="2015" name="Nature">
        <title>Complex archaea that bridge the gap between prokaryotes and eukaryotes.</title>
        <authorList>
            <person name="Spang A."/>
            <person name="Saw J.H."/>
            <person name="Jorgensen S.L."/>
            <person name="Zaremba-Niedzwiedzka K."/>
            <person name="Martijn J."/>
            <person name="Lind A.E."/>
            <person name="van Eijk R."/>
            <person name="Schleper C."/>
            <person name="Guy L."/>
            <person name="Ettema T.J."/>
        </authorList>
    </citation>
    <scope>NUCLEOTIDE SEQUENCE</scope>
</reference>
<dbReference type="EMBL" id="LAZR01006121">
    <property type="protein sequence ID" value="KKM94565.1"/>
    <property type="molecule type" value="Genomic_DNA"/>
</dbReference>